<feature type="compositionally biased region" description="Polar residues" evidence="6">
    <location>
        <begin position="1"/>
        <end position="22"/>
    </location>
</feature>
<dbReference type="GO" id="GO:0070204">
    <property type="term" value="F:2-succinyl-5-enolpyruvyl-6-hydroxy-3-cyclohexene-1-carboxylic-acid synthase activity"/>
    <property type="evidence" value="ECO:0007669"/>
    <property type="project" value="InterPro"/>
</dbReference>
<sequence length="604" mass="63624">MAQQQPLGGPQPDTSVPDTSAPDSPVSGADVAATYCATLIDEWVRLGLTDAVICPGSRSTPMALAAAQDVRVRVHVHHDERSASFMALGLGLATGRAAMLLCTSGTAAAQFHAAVIEAHQAFVPLLVLTADRPPELHGVGAPQTIDQRDLYGSAVRWYCEPGVPALAGAPWWRDLARDSWLRTLGEHPGPVHVNLAFREPLIGVAGELPAQREHLPGPPDGSTPTTGAQWGVPDEELARLGVAISGRTGVIIAGVRAARTPSEVAAIHALAQHLGWIVIADPASGCRIEQEGTITAFDALLRSDEFAASQQPEVILRLGGLLSSKALNAWVTSAPALKIGMDPFGSVPDPDAVLNQKLPVDIETFCNQLRSVVDHQAPASWRSGWITAERLAVHAMNAVLAQQLVASEPGVAVDLFTLLDADGILVVSSSMPVRDAEWYSPPRSGLRVLCNRGANGIDGVTSTAVGAALTGAPTALLIGDIAFLHDTNGLIGLMQRQVNLVILVIDNDGGGIFSFLPAHELLETQRFEQLYGTPHGVDLVKIAEAHHIPAERVTTRTGVQAAVAGALTRGGPRIIIVGTDREQNLTVHQQLNLAVSQAIQGLQQ</sequence>
<keyword evidence="4" id="KW-0786">Thiamine pyrophosphate</keyword>
<dbReference type="SUPFAM" id="SSF52518">
    <property type="entry name" value="Thiamin diphosphate-binding fold (THDP-binding)"/>
    <property type="match status" value="2"/>
</dbReference>
<dbReference type="InterPro" id="IPR012001">
    <property type="entry name" value="Thiamin_PyroP_enz_TPP-bd_dom"/>
</dbReference>
<protein>
    <submittedName>
        <fullName evidence="10">Unannotated protein</fullName>
    </submittedName>
</protein>
<dbReference type="Pfam" id="PF16582">
    <property type="entry name" value="TPP_enzyme_M_2"/>
    <property type="match status" value="1"/>
</dbReference>
<organism evidence="10">
    <name type="scientific">freshwater metagenome</name>
    <dbReference type="NCBI Taxonomy" id="449393"/>
    <lineage>
        <taxon>unclassified sequences</taxon>
        <taxon>metagenomes</taxon>
        <taxon>ecological metagenomes</taxon>
    </lineage>
</organism>
<dbReference type="PANTHER" id="PTHR42916">
    <property type="entry name" value="2-SUCCINYL-5-ENOLPYRUVYL-6-HYDROXY-3-CYCLOHEXENE-1-CARBOXYLATE SYNTHASE"/>
    <property type="match status" value="1"/>
</dbReference>
<evidence type="ECO:0000313" key="10">
    <source>
        <dbReference type="EMBL" id="CAB4710316.1"/>
    </source>
</evidence>
<dbReference type="PIRSF" id="PIRSF004983">
    <property type="entry name" value="MenD"/>
    <property type="match status" value="1"/>
</dbReference>
<evidence type="ECO:0000256" key="4">
    <source>
        <dbReference type="ARBA" id="ARBA00023052"/>
    </source>
</evidence>
<feature type="region of interest" description="Disordered" evidence="6">
    <location>
        <begin position="1"/>
        <end position="27"/>
    </location>
</feature>
<dbReference type="InterPro" id="IPR032264">
    <property type="entry name" value="MenD_middle"/>
</dbReference>
<feature type="domain" description="Menaquinone biosynthesis protein MenD middle" evidence="9">
    <location>
        <begin position="247"/>
        <end position="425"/>
    </location>
</feature>
<evidence type="ECO:0000256" key="5">
    <source>
        <dbReference type="ARBA" id="ARBA00023211"/>
    </source>
</evidence>
<feature type="domain" description="Thiamine pyrophosphate enzyme N-terminal TPP-binding" evidence="8">
    <location>
        <begin position="39"/>
        <end position="148"/>
    </location>
</feature>
<feature type="domain" description="Thiamine pyrophosphate enzyme TPP-binding" evidence="7">
    <location>
        <begin position="462"/>
        <end position="577"/>
    </location>
</feature>
<dbReference type="Gene3D" id="3.40.50.970">
    <property type="match status" value="2"/>
</dbReference>
<accession>A0A6J6QHW4</accession>
<name>A0A6J6QHW4_9ZZZZ</name>
<dbReference type="AlphaFoldDB" id="A0A6J6QHW4"/>
<dbReference type="InterPro" id="IPR029061">
    <property type="entry name" value="THDP-binding"/>
</dbReference>
<evidence type="ECO:0000256" key="6">
    <source>
        <dbReference type="SAM" id="MobiDB-lite"/>
    </source>
</evidence>
<keyword evidence="1" id="KW-0808">Transferase</keyword>
<evidence type="ECO:0000256" key="1">
    <source>
        <dbReference type="ARBA" id="ARBA00022679"/>
    </source>
</evidence>
<dbReference type="CDD" id="cd02009">
    <property type="entry name" value="TPP_SHCHC_synthase"/>
    <property type="match status" value="1"/>
</dbReference>
<dbReference type="HAMAP" id="MF_01659">
    <property type="entry name" value="MenD"/>
    <property type="match status" value="1"/>
</dbReference>
<keyword evidence="3" id="KW-0460">Magnesium</keyword>
<dbReference type="CDD" id="cd07037">
    <property type="entry name" value="TPP_PYR_MenD"/>
    <property type="match status" value="1"/>
</dbReference>
<reference evidence="10" key="1">
    <citation type="submission" date="2020-05" db="EMBL/GenBank/DDBJ databases">
        <authorList>
            <person name="Chiriac C."/>
            <person name="Salcher M."/>
            <person name="Ghai R."/>
            <person name="Kavagutti S V."/>
        </authorList>
    </citation>
    <scope>NUCLEOTIDE SEQUENCE</scope>
</reference>
<dbReference type="PANTHER" id="PTHR42916:SF1">
    <property type="entry name" value="PROTEIN PHYLLO, CHLOROPLASTIC"/>
    <property type="match status" value="1"/>
</dbReference>
<proteinExistence type="inferred from homology"/>
<dbReference type="NCBIfam" id="TIGR00173">
    <property type="entry name" value="menD"/>
    <property type="match status" value="1"/>
</dbReference>
<keyword evidence="5" id="KW-0464">Manganese</keyword>
<dbReference type="InterPro" id="IPR011766">
    <property type="entry name" value="TPP_enzyme_TPP-bd"/>
</dbReference>
<keyword evidence="2" id="KW-0479">Metal-binding</keyword>
<dbReference type="Pfam" id="PF02776">
    <property type="entry name" value="TPP_enzyme_N"/>
    <property type="match status" value="1"/>
</dbReference>
<evidence type="ECO:0000256" key="2">
    <source>
        <dbReference type="ARBA" id="ARBA00022723"/>
    </source>
</evidence>
<gene>
    <name evidence="10" type="ORF">UFOPK2582_01390</name>
    <name evidence="11" type="ORF">UFOPK3046_00005</name>
</gene>
<dbReference type="GO" id="GO:0009234">
    <property type="term" value="P:menaquinone biosynthetic process"/>
    <property type="evidence" value="ECO:0007669"/>
    <property type="project" value="InterPro"/>
</dbReference>
<dbReference type="InterPro" id="IPR004433">
    <property type="entry name" value="MenaQ_synth_MenD"/>
</dbReference>
<evidence type="ECO:0000259" key="9">
    <source>
        <dbReference type="Pfam" id="PF16582"/>
    </source>
</evidence>
<evidence type="ECO:0000256" key="3">
    <source>
        <dbReference type="ARBA" id="ARBA00022842"/>
    </source>
</evidence>
<feature type="region of interest" description="Disordered" evidence="6">
    <location>
        <begin position="210"/>
        <end position="230"/>
    </location>
</feature>
<dbReference type="GO" id="GO:0030976">
    <property type="term" value="F:thiamine pyrophosphate binding"/>
    <property type="evidence" value="ECO:0007669"/>
    <property type="project" value="InterPro"/>
</dbReference>
<evidence type="ECO:0000259" key="7">
    <source>
        <dbReference type="Pfam" id="PF02775"/>
    </source>
</evidence>
<dbReference type="Gene3D" id="3.40.50.1220">
    <property type="entry name" value="TPP-binding domain"/>
    <property type="match status" value="1"/>
</dbReference>
<evidence type="ECO:0000259" key="8">
    <source>
        <dbReference type="Pfam" id="PF02776"/>
    </source>
</evidence>
<dbReference type="EMBL" id="CAFAAQ010000001">
    <property type="protein sequence ID" value="CAB4792471.1"/>
    <property type="molecule type" value="Genomic_DNA"/>
</dbReference>
<dbReference type="GO" id="GO:0046872">
    <property type="term" value="F:metal ion binding"/>
    <property type="evidence" value="ECO:0007669"/>
    <property type="project" value="UniProtKB-KW"/>
</dbReference>
<dbReference type="Pfam" id="PF02775">
    <property type="entry name" value="TPP_enzyme_C"/>
    <property type="match status" value="1"/>
</dbReference>
<dbReference type="EMBL" id="CAEZXS010000199">
    <property type="protein sequence ID" value="CAB4710316.1"/>
    <property type="molecule type" value="Genomic_DNA"/>
</dbReference>
<evidence type="ECO:0000313" key="11">
    <source>
        <dbReference type="EMBL" id="CAB4792471.1"/>
    </source>
</evidence>